<feature type="compositionally biased region" description="Basic and acidic residues" evidence="11">
    <location>
        <begin position="840"/>
        <end position="854"/>
    </location>
</feature>
<feature type="transmembrane region" description="Helical" evidence="12">
    <location>
        <begin position="252"/>
        <end position="275"/>
    </location>
</feature>
<keyword evidence="5 12" id="KW-0812">Transmembrane</keyword>
<dbReference type="RefSeq" id="XP_018737728.1">
    <property type="nucleotide sequence ID" value="XM_018879850.1"/>
</dbReference>
<feature type="domain" description="Cation/H+ exchanger transmembrane" evidence="13">
    <location>
        <begin position="3"/>
        <end position="324"/>
    </location>
</feature>
<feature type="compositionally biased region" description="Basic and acidic residues" evidence="11">
    <location>
        <begin position="864"/>
        <end position="875"/>
    </location>
</feature>
<feature type="domain" description="Alkali metal cation/H+ antiporter Nha1 C-terminal" evidence="14">
    <location>
        <begin position="415"/>
        <end position="810"/>
    </location>
</feature>
<evidence type="ECO:0000259" key="14">
    <source>
        <dbReference type="Pfam" id="PF08619"/>
    </source>
</evidence>
<keyword evidence="9 12" id="KW-0472">Membrane</keyword>
<evidence type="ECO:0000313" key="15">
    <source>
        <dbReference type="EMBL" id="ANB15251.1"/>
    </source>
</evidence>
<evidence type="ECO:0000256" key="12">
    <source>
        <dbReference type="SAM" id="Phobius"/>
    </source>
</evidence>
<evidence type="ECO:0000256" key="6">
    <source>
        <dbReference type="ARBA" id="ARBA00022989"/>
    </source>
</evidence>
<dbReference type="GO" id="GO:0005886">
    <property type="term" value="C:plasma membrane"/>
    <property type="evidence" value="ECO:0007669"/>
    <property type="project" value="InterPro"/>
</dbReference>
<dbReference type="KEGG" id="slb:AWJ20_2877"/>
<dbReference type="Proteomes" id="UP000189580">
    <property type="component" value="Chromosome b"/>
</dbReference>
<keyword evidence="10" id="KW-0739">Sodium transport</keyword>
<feature type="transmembrane region" description="Helical" evidence="12">
    <location>
        <begin position="160"/>
        <end position="176"/>
    </location>
</feature>
<evidence type="ECO:0000259" key="13">
    <source>
        <dbReference type="Pfam" id="PF00999"/>
    </source>
</evidence>
<dbReference type="GO" id="GO:0015385">
    <property type="term" value="F:sodium:proton antiporter activity"/>
    <property type="evidence" value="ECO:0007669"/>
    <property type="project" value="InterPro"/>
</dbReference>
<feature type="region of interest" description="Disordered" evidence="11">
    <location>
        <begin position="368"/>
        <end position="427"/>
    </location>
</feature>
<dbReference type="InterPro" id="IPR006153">
    <property type="entry name" value="Cation/H_exchanger_TM"/>
</dbReference>
<feature type="region of interest" description="Disordered" evidence="11">
    <location>
        <begin position="635"/>
        <end position="663"/>
    </location>
</feature>
<dbReference type="PANTHER" id="PTHR31382">
    <property type="entry name" value="NA(+)/H(+) ANTIPORTER"/>
    <property type="match status" value="1"/>
</dbReference>
<dbReference type="Pfam" id="PF00999">
    <property type="entry name" value="Na_H_Exchanger"/>
    <property type="match status" value="1"/>
</dbReference>
<feature type="compositionally biased region" description="Acidic residues" evidence="11">
    <location>
        <begin position="804"/>
        <end position="813"/>
    </location>
</feature>
<keyword evidence="4" id="KW-0050">Antiport</keyword>
<feature type="region of interest" description="Disordered" evidence="11">
    <location>
        <begin position="457"/>
        <end position="579"/>
    </location>
</feature>
<evidence type="ECO:0000256" key="8">
    <source>
        <dbReference type="ARBA" id="ARBA00023065"/>
    </source>
</evidence>
<evidence type="ECO:0000256" key="2">
    <source>
        <dbReference type="ARBA" id="ARBA00005248"/>
    </source>
</evidence>
<dbReference type="GO" id="GO:0120029">
    <property type="term" value="P:proton export across plasma membrane"/>
    <property type="evidence" value="ECO:0007669"/>
    <property type="project" value="InterPro"/>
</dbReference>
<keyword evidence="6 12" id="KW-1133">Transmembrane helix</keyword>
<evidence type="ECO:0000256" key="1">
    <source>
        <dbReference type="ARBA" id="ARBA00004141"/>
    </source>
</evidence>
<feature type="transmembrane region" description="Helical" evidence="12">
    <location>
        <begin position="137"/>
        <end position="154"/>
    </location>
</feature>
<dbReference type="InterPro" id="IPR038770">
    <property type="entry name" value="Na+/solute_symporter_sf"/>
</dbReference>
<gene>
    <name evidence="15" type="primary">NHA1</name>
    <name evidence="15" type="ORF">AWJ20_2877</name>
</gene>
<evidence type="ECO:0000256" key="9">
    <source>
        <dbReference type="ARBA" id="ARBA00023136"/>
    </source>
</evidence>
<feature type="compositionally biased region" description="Low complexity" evidence="11">
    <location>
        <begin position="732"/>
        <end position="744"/>
    </location>
</feature>
<feature type="compositionally biased region" description="Acidic residues" evidence="11">
    <location>
        <begin position="505"/>
        <end position="526"/>
    </location>
</feature>
<feature type="compositionally biased region" description="Basic and acidic residues" evidence="11">
    <location>
        <begin position="471"/>
        <end position="504"/>
    </location>
</feature>
<keyword evidence="7" id="KW-0915">Sodium</keyword>
<evidence type="ECO:0000256" key="4">
    <source>
        <dbReference type="ARBA" id="ARBA00022449"/>
    </source>
</evidence>
<proteinExistence type="inferred from homology"/>
<feature type="compositionally biased region" description="Basic and acidic residues" evidence="11">
    <location>
        <begin position="527"/>
        <end position="548"/>
    </location>
</feature>
<feature type="compositionally biased region" description="Basic and acidic residues" evidence="11">
    <location>
        <begin position="699"/>
        <end position="731"/>
    </location>
</feature>
<dbReference type="GO" id="GO:0030007">
    <property type="term" value="P:intracellular potassium ion homeostasis"/>
    <property type="evidence" value="ECO:0007669"/>
    <property type="project" value="TreeGrafter"/>
</dbReference>
<evidence type="ECO:0000256" key="5">
    <source>
        <dbReference type="ARBA" id="ARBA00022692"/>
    </source>
</evidence>
<dbReference type="GeneID" id="30034836"/>
<keyword evidence="8" id="KW-0406">Ion transport</keyword>
<evidence type="ECO:0000313" key="16">
    <source>
        <dbReference type="Proteomes" id="UP000189580"/>
    </source>
</evidence>
<dbReference type="OrthoDB" id="5327978at2759"/>
<feature type="region of interest" description="Disordered" evidence="11">
    <location>
        <begin position="696"/>
        <end position="875"/>
    </location>
</feature>
<organism evidence="15 16">
    <name type="scientific">Sugiyamaella lignohabitans</name>
    <dbReference type="NCBI Taxonomy" id="796027"/>
    <lineage>
        <taxon>Eukaryota</taxon>
        <taxon>Fungi</taxon>
        <taxon>Dikarya</taxon>
        <taxon>Ascomycota</taxon>
        <taxon>Saccharomycotina</taxon>
        <taxon>Dipodascomycetes</taxon>
        <taxon>Dipodascales</taxon>
        <taxon>Trichomonascaceae</taxon>
        <taxon>Sugiyamaella</taxon>
    </lineage>
</organism>
<dbReference type="GO" id="GO:0036376">
    <property type="term" value="P:sodium ion export across plasma membrane"/>
    <property type="evidence" value="ECO:0007669"/>
    <property type="project" value="InterPro"/>
</dbReference>
<reference evidence="15 16" key="1">
    <citation type="submission" date="2016-02" db="EMBL/GenBank/DDBJ databases">
        <title>Complete genome sequence and transcriptome regulation of the pentose utilising yeast Sugiyamaella lignohabitans.</title>
        <authorList>
            <person name="Bellasio M."/>
            <person name="Peymann A."/>
            <person name="Valli M."/>
            <person name="Sipitzky M."/>
            <person name="Graf A."/>
            <person name="Sauer M."/>
            <person name="Marx H."/>
            <person name="Mattanovich D."/>
        </authorList>
    </citation>
    <scope>NUCLEOTIDE SEQUENCE [LARGE SCALE GENOMIC DNA]</scope>
    <source>
        <strain evidence="15 16">CBS 10342</strain>
    </source>
</reference>
<evidence type="ECO:0000256" key="11">
    <source>
        <dbReference type="SAM" id="MobiDB-lite"/>
    </source>
</evidence>
<comment type="similarity">
    <text evidence="2">Belongs to the fungal Na(+)/H(+) exchanger family.</text>
</comment>
<dbReference type="Gene3D" id="1.20.1530.20">
    <property type="match status" value="1"/>
</dbReference>
<name>A0A167FFZ9_9ASCO</name>
<protein>
    <submittedName>
        <fullName evidence="15">Nha1p</fullName>
    </submittedName>
</protein>
<keyword evidence="16" id="KW-1185">Reference proteome</keyword>
<feature type="compositionally biased region" description="Basic and acidic residues" evidence="11">
    <location>
        <begin position="413"/>
        <end position="427"/>
    </location>
</feature>
<keyword evidence="3" id="KW-0813">Transport</keyword>
<feature type="transmembrane region" description="Helical" evidence="12">
    <location>
        <begin position="295"/>
        <end position="327"/>
    </location>
</feature>
<dbReference type="Pfam" id="PF08619">
    <property type="entry name" value="Nha1_C"/>
    <property type="match status" value="1"/>
</dbReference>
<dbReference type="InterPro" id="IPR004712">
    <property type="entry name" value="Na+/H+_antiporter_fungi"/>
</dbReference>
<feature type="transmembrane region" description="Helical" evidence="12">
    <location>
        <begin position="95"/>
        <end position="117"/>
    </location>
</feature>
<feature type="region of interest" description="Disordered" evidence="11">
    <location>
        <begin position="599"/>
        <end position="622"/>
    </location>
</feature>
<comment type="subcellular location">
    <subcellularLocation>
        <location evidence="1">Membrane</location>
        <topology evidence="1">Multi-pass membrane protein</topology>
    </subcellularLocation>
</comment>
<feature type="transmembrane region" description="Helical" evidence="12">
    <location>
        <begin position="218"/>
        <end position="240"/>
    </location>
</feature>
<evidence type="ECO:0000256" key="10">
    <source>
        <dbReference type="ARBA" id="ARBA00023201"/>
    </source>
</evidence>
<dbReference type="AlphaFoldDB" id="A0A167FFZ9"/>
<feature type="compositionally biased region" description="Low complexity" evidence="11">
    <location>
        <begin position="549"/>
        <end position="567"/>
    </location>
</feature>
<dbReference type="PANTHER" id="PTHR31382:SF4">
    <property type="entry name" value="NA(+)_H(+) ANTIPORTER"/>
    <property type="match status" value="1"/>
</dbReference>
<sequence length="875" mass="97421">MTFGWLLSSVFIWKLIPTLTWIQGLAIAACVTATDPVLASAVVGKGKFAKRVPGHLRNILSAESGCNDGMAFPFAYLALNIIKHTGHPREIAFDFIVITVLYECVFGCVLGAIIGYVGRHAIKFAEKKNLIDRESFLVFYFVLALFCTGVGSIIGVDDLLVAFAAGTAFSWDGWFARKTEESHVSNVIDLLLNMAYFVYLGAIVPWQNFNNKDLGIEAWKLVILAILILLFRRLPIVLAMKPFTPDIRTWREALFCGHFGPIGVGAIFISILVRAELEHGEPTPLAEVPPEGTPNYFAIAAIWPVTTFLVICSIVVHGSSIAVFTLGKRLNNMTITMSYTTGGNNQSWLSRLPRIEGGRTLSLHKVDTDEPGRFKYGKTAKPAGGMKRRKGGRKSRREPPENLPIDLGAGKDISNEAARDPREATAEEKINQDEINAYAEGHDIIIEDNLGEVIATVHSKKGSTESSASTHSEKTARDESKVNTDPAIAEKKSSSRHNDGTRVSDEEDSEDDGADEEGEDAEEEQEPLEHDTRRSRRRADEHPSRRSSESSPGPRQMLSRRSTSRGSGRAGHKVIAYQLDNDVIVENEDGEIIRRYRINRKPTDLAAEDSRPRSRQNSIIGRTLSKVGLSKLVHSNAESSTAHSGSGLHHQHSPSADHDVEKQEVSDIVPVEANHGGEKFPFDDDTIRHHLKSLLHTGDLQEHHSTGDSSRRPNRLESSEHRHRGQEDERSPSPNSVLPNSSLNQGSMPRNFLGRRADIDENDEDDEVDDHHRHKISSSRHADDDEETEVERKRRLAALGLLSTEDDEEDEEERNVFRPRQTRLSPAPEIIREEDEEDDVKDKDDARVESEKSMGENTTPKIQWGDDVKRGHGRR</sequence>
<accession>A0A167FFZ9</accession>
<feature type="transmembrane region" description="Helical" evidence="12">
    <location>
        <begin position="188"/>
        <end position="206"/>
    </location>
</feature>
<dbReference type="GO" id="GO:0042391">
    <property type="term" value="P:regulation of membrane potential"/>
    <property type="evidence" value="ECO:0007669"/>
    <property type="project" value="InterPro"/>
</dbReference>
<evidence type="ECO:0000256" key="3">
    <source>
        <dbReference type="ARBA" id="ARBA00022448"/>
    </source>
</evidence>
<evidence type="ECO:0000256" key="7">
    <source>
        <dbReference type="ARBA" id="ARBA00023053"/>
    </source>
</evidence>
<feature type="compositionally biased region" description="Basic residues" evidence="11">
    <location>
        <begin position="386"/>
        <end position="396"/>
    </location>
</feature>
<dbReference type="EMBL" id="CP014503">
    <property type="protein sequence ID" value="ANB15251.1"/>
    <property type="molecule type" value="Genomic_DNA"/>
</dbReference>
<dbReference type="InterPro" id="IPR013928">
    <property type="entry name" value="Cation/H_antiporter_C"/>
</dbReference>